<dbReference type="Gene3D" id="2.30.29.30">
    <property type="entry name" value="Pleckstrin-homology domain (PH domain)/Phosphotyrosine-binding domain (PTB)"/>
    <property type="match status" value="1"/>
</dbReference>
<dbReference type="InterPro" id="IPR008936">
    <property type="entry name" value="Rho_GTPase_activation_prot"/>
</dbReference>
<dbReference type="SMART" id="SM00324">
    <property type="entry name" value="RhoGAP"/>
    <property type="match status" value="1"/>
</dbReference>
<dbReference type="Ensembl" id="ENSSORT00005041645.1">
    <property type="protein sequence ID" value="ENSSORP00005040594.1"/>
    <property type="gene ID" value="ENSSORG00005014171.1"/>
</dbReference>
<dbReference type="SUPFAM" id="SSF49562">
    <property type="entry name" value="C2 domain (Calcium/lipid-binding domain, CaLB)"/>
    <property type="match status" value="1"/>
</dbReference>
<dbReference type="Pfam" id="PF00621">
    <property type="entry name" value="RhoGEF"/>
    <property type="match status" value="1"/>
</dbReference>
<reference evidence="10" key="2">
    <citation type="submission" date="2025-08" db="UniProtKB">
        <authorList>
            <consortium name="Ensembl"/>
        </authorList>
    </citation>
    <scope>IDENTIFICATION</scope>
</reference>
<keyword evidence="11" id="KW-1185">Reference proteome</keyword>
<dbReference type="PANTHER" id="PTHR23182:SF3">
    <property type="entry name" value="BREAKPOINT CLUSTER REGION PROTEIN"/>
    <property type="match status" value="1"/>
</dbReference>
<dbReference type="Proteomes" id="UP000472271">
    <property type="component" value="Chromosome 9"/>
</dbReference>
<dbReference type="FunFam" id="1.10.555.10:FF:000004">
    <property type="entry name" value="active breakpoint cluster region-related protein-like"/>
    <property type="match status" value="1"/>
</dbReference>
<evidence type="ECO:0000256" key="5">
    <source>
        <dbReference type="ARBA" id="ARBA00023018"/>
    </source>
</evidence>
<dbReference type="Gene3D" id="1.10.555.10">
    <property type="entry name" value="Rho GTPase activation protein"/>
    <property type="match status" value="1"/>
</dbReference>
<organism evidence="10 11">
    <name type="scientific">Sphaeramia orbicularis</name>
    <name type="common">orbiculate cardinalfish</name>
    <dbReference type="NCBI Taxonomy" id="375764"/>
    <lineage>
        <taxon>Eukaryota</taxon>
        <taxon>Metazoa</taxon>
        <taxon>Chordata</taxon>
        <taxon>Craniata</taxon>
        <taxon>Vertebrata</taxon>
        <taxon>Euteleostomi</taxon>
        <taxon>Actinopterygii</taxon>
        <taxon>Neopterygii</taxon>
        <taxon>Teleostei</taxon>
        <taxon>Neoteleostei</taxon>
        <taxon>Acanthomorphata</taxon>
        <taxon>Gobiaria</taxon>
        <taxon>Kurtiformes</taxon>
        <taxon>Apogonoidei</taxon>
        <taxon>Apogonidae</taxon>
        <taxon>Apogoninae</taxon>
        <taxon>Sphaeramia</taxon>
    </lineage>
</organism>
<dbReference type="FunFam" id="2.60.40.150:FF:000057">
    <property type="entry name" value="active breakpoint cluster region-related protein isoform X1"/>
    <property type="match status" value="1"/>
</dbReference>
<evidence type="ECO:0000259" key="8">
    <source>
        <dbReference type="PROSITE" id="PS50010"/>
    </source>
</evidence>
<dbReference type="PROSITE" id="PS00741">
    <property type="entry name" value="DH_1"/>
    <property type="match status" value="1"/>
</dbReference>
<keyword evidence="3" id="KW-0343">GTPase activation</keyword>
<dbReference type="SUPFAM" id="SSF48065">
    <property type="entry name" value="DBL homology domain (DH-domain)"/>
    <property type="match status" value="1"/>
</dbReference>
<dbReference type="GO" id="GO:0035556">
    <property type="term" value="P:intracellular signal transduction"/>
    <property type="evidence" value="ECO:0007669"/>
    <property type="project" value="InterPro"/>
</dbReference>
<dbReference type="Pfam" id="PF00620">
    <property type="entry name" value="RhoGAP"/>
    <property type="match status" value="1"/>
</dbReference>
<dbReference type="InterPro" id="IPR000008">
    <property type="entry name" value="C2_dom"/>
</dbReference>
<dbReference type="InterPro" id="IPR037769">
    <property type="entry name" value="Abr/Bcr"/>
</dbReference>
<dbReference type="Pfam" id="PF19057">
    <property type="entry name" value="PH_19"/>
    <property type="match status" value="1"/>
</dbReference>
<dbReference type="PANTHER" id="PTHR23182">
    <property type="entry name" value="BREAKPOINT CLUSTER REGION PROTEIN BCR"/>
    <property type="match status" value="1"/>
</dbReference>
<dbReference type="SMART" id="SM00239">
    <property type="entry name" value="C2"/>
    <property type="match status" value="1"/>
</dbReference>
<dbReference type="AlphaFoldDB" id="A0A673BH47"/>
<dbReference type="PROSITE" id="PS50010">
    <property type="entry name" value="DH_2"/>
    <property type="match status" value="1"/>
</dbReference>
<reference evidence="10" key="1">
    <citation type="submission" date="2019-06" db="EMBL/GenBank/DDBJ databases">
        <authorList>
            <consortium name="Wellcome Sanger Institute Data Sharing"/>
        </authorList>
    </citation>
    <scope>NUCLEOTIDE SEQUENCE [LARGE SCALE GENOMIC DNA]</scope>
</reference>
<dbReference type="PROSITE" id="PS50004">
    <property type="entry name" value="C2"/>
    <property type="match status" value="1"/>
</dbReference>
<dbReference type="CDD" id="cd00160">
    <property type="entry name" value="RhoGEF"/>
    <property type="match status" value="1"/>
</dbReference>
<dbReference type="CDD" id="cd04387">
    <property type="entry name" value="RhoGAP_Bcr"/>
    <property type="match status" value="1"/>
</dbReference>
<evidence type="ECO:0000256" key="6">
    <source>
        <dbReference type="ARBA" id="ARBA00023273"/>
    </source>
</evidence>
<evidence type="ECO:0000256" key="2">
    <source>
        <dbReference type="ARBA" id="ARBA00004552"/>
    </source>
</evidence>
<evidence type="ECO:0000259" key="7">
    <source>
        <dbReference type="PROSITE" id="PS50004"/>
    </source>
</evidence>
<dbReference type="Pfam" id="PF00168">
    <property type="entry name" value="C2"/>
    <property type="match status" value="1"/>
</dbReference>
<dbReference type="SMART" id="SM00325">
    <property type="entry name" value="RhoGEF"/>
    <property type="match status" value="1"/>
</dbReference>
<dbReference type="GO" id="GO:0005085">
    <property type="term" value="F:guanyl-nucleotide exchange factor activity"/>
    <property type="evidence" value="ECO:0007669"/>
    <property type="project" value="UniProtKB-KW"/>
</dbReference>
<dbReference type="PROSITE" id="PS50238">
    <property type="entry name" value="RHOGAP"/>
    <property type="match status" value="1"/>
</dbReference>
<dbReference type="Gene3D" id="1.20.900.10">
    <property type="entry name" value="Dbl homology (DH) domain"/>
    <property type="match status" value="1"/>
</dbReference>
<dbReference type="GO" id="GO:0043197">
    <property type="term" value="C:dendritic spine"/>
    <property type="evidence" value="ECO:0007669"/>
    <property type="project" value="UniProtKB-SubCell"/>
</dbReference>
<dbReference type="GO" id="GO:0030424">
    <property type="term" value="C:axon"/>
    <property type="evidence" value="ECO:0007669"/>
    <property type="project" value="UniProtKB-SubCell"/>
</dbReference>
<comment type="subcellular location">
    <subcellularLocation>
        <location evidence="1">Cell projection</location>
        <location evidence="1">Axon</location>
    </subcellularLocation>
    <subcellularLocation>
        <location evidence="2">Cell projection</location>
        <location evidence="2">Dendritic spine</location>
    </subcellularLocation>
</comment>
<dbReference type="GO" id="GO:0005096">
    <property type="term" value="F:GTPase activator activity"/>
    <property type="evidence" value="ECO:0007669"/>
    <property type="project" value="UniProtKB-KW"/>
</dbReference>
<feature type="domain" description="Rho-GAP" evidence="9">
    <location>
        <begin position="601"/>
        <end position="794"/>
    </location>
</feature>
<dbReference type="InterPro" id="IPR035892">
    <property type="entry name" value="C2_domain_sf"/>
</dbReference>
<dbReference type="InterPro" id="IPR000198">
    <property type="entry name" value="RhoGAP_dom"/>
</dbReference>
<reference evidence="10" key="3">
    <citation type="submission" date="2025-09" db="UniProtKB">
        <authorList>
            <consortium name="Ensembl"/>
        </authorList>
    </citation>
    <scope>IDENTIFICATION</scope>
</reference>
<evidence type="ECO:0000256" key="1">
    <source>
        <dbReference type="ARBA" id="ARBA00004489"/>
    </source>
</evidence>
<feature type="domain" description="DH" evidence="8">
    <location>
        <begin position="48"/>
        <end position="241"/>
    </location>
</feature>
<keyword evidence="4" id="KW-0344">Guanine-nucleotide releasing factor</keyword>
<keyword evidence="6" id="KW-0966">Cell projection</keyword>
<evidence type="ECO:0000313" key="10">
    <source>
        <dbReference type="Ensembl" id="ENSSORP00005040594.1"/>
    </source>
</evidence>
<gene>
    <name evidence="10" type="primary">si:dkey-91m11.5</name>
</gene>
<keyword evidence="5" id="KW-0770">Synapse</keyword>
<dbReference type="SUPFAM" id="SSF50729">
    <property type="entry name" value="PH domain-like"/>
    <property type="match status" value="1"/>
</dbReference>
<accession>A0A673BH47</accession>
<dbReference type="InterPro" id="IPR001331">
    <property type="entry name" value="GDS_CDC24_CS"/>
</dbReference>
<protein>
    <submittedName>
        <fullName evidence="10">Breakpoint cluster region protein-like</fullName>
    </submittedName>
</protein>
<evidence type="ECO:0000259" key="9">
    <source>
        <dbReference type="PROSITE" id="PS50238"/>
    </source>
</evidence>
<dbReference type="CDD" id="cd08686">
    <property type="entry name" value="C2_ABR"/>
    <property type="match status" value="1"/>
</dbReference>
<name>A0A673BH47_9TELE</name>
<sequence length="817" mass="93018">MTNEKMISFQPSALCGTGFQSETGRCCKTLYMLSKHTVELDQEKGLEMRKWVLSGILASEETYLSQLEALLIPMKPLRAAATTSQPMLTIQQIETIFFKVPELHEIHKDFYDALLPRVQDWSHQQCVGDLFQKLASQLGVYRAFVDNYKVAVETADKCCQANLQFAEISENLKVKSTKDCKDQSAKNSLENLLYKPVDRVTRSTLVLHDLLKHTPSSHPDYPLLQDALRISQNFLSSINEEITPRRQSMTVKKGENRQLLRDRFMVELVEGSRKLRHVFLFTDLLLCAKLKKQAAGKGQQYDCKWYIPLADLTFQTIEDSESTPIPLVQDEEIDAMKIKISQIKNEIQREKRTTKGPKVIERLRKKLSEQESLLLLMSPNMAFRVANRNGKVSPVICYQHASDNCFCFFIHCRSGFKSFSLTSLELQMLTNSCVKLQTVHTIPMSMNKEDDESSGLYGFLNVIVHSASGLKQSLNLYCSLEVDSFGYFVNKAKTRVYRDSTEPNWNEEFEIELEGSQTLRLLCYEKCCSKTKQNKEDGEITDRIMAKGQIKLDPQTLQNKDWQRTVIAMNGIEVKLSMKFTSREFSLKRMPSRKQSGVFGVKINVVTKRERSKVPLIVRQCVEEIERRGLDEVGIYRVSGVATDIQALKAAFDSNNKDVSVMMREMDVNAIAGTLKLYFRELPEPLFTDELYPNFAGGIALSDSVAKESCMLNLLLSLPEPNLVTFLFLLDHLKRVAENESANKMSLHNLATVFGPTLLRPSEKDSKISNSSQPISMNDSWSLEVMAQVQVLLYFLQLESIPTPDSKRQSLLFSTEV</sequence>
<dbReference type="Gene3D" id="2.60.40.150">
    <property type="entry name" value="C2 domain"/>
    <property type="match status" value="1"/>
</dbReference>
<dbReference type="InterPro" id="IPR011993">
    <property type="entry name" value="PH-like_dom_sf"/>
</dbReference>
<evidence type="ECO:0000256" key="3">
    <source>
        <dbReference type="ARBA" id="ARBA00022468"/>
    </source>
</evidence>
<proteinExistence type="predicted"/>
<dbReference type="InterPro" id="IPR000219">
    <property type="entry name" value="DH_dom"/>
</dbReference>
<evidence type="ECO:0000256" key="4">
    <source>
        <dbReference type="ARBA" id="ARBA00022658"/>
    </source>
</evidence>
<evidence type="ECO:0000313" key="11">
    <source>
        <dbReference type="Proteomes" id="UP000472271"/>
    </source>
</evidence>
<dbReference type="SUPFAM" id="SSF48350">
    <property type="entry name" value="GTPase activation domain, GAP"/>
    <property type="match status" value="1"/>
</dbReference>
<dbReference type="GO" id="GO:0016020">
    <property type="term" value="C:membrane"/>
    <property type="evidence" value="ECO:0007669"/>
    <property type="project" value="TreeGrafter"/>
</dbReference>
<dbReference type="InterPro" id="IPR035899">
    <property type="entry name" value="DBL_dom_sf"/>
</dbReference>
<feature type="domain" description="C2" evidence="7">
    <location>
        <begin position="438"/>
        <end position="567"/>
    </location>
</feature>